<sequence length="358" mass="38735">MAEVEELVDRVIGDTVVGLELLNMWLGTRLGLYRALEEGPLDARGLADATGVHPRYAREWLEQQGVAGWLKVAEEDPAGDPYLRAFRLPEEAREVLLDTDSPFYLGALPEFFTSIAWTLPEVADAYRHGGGVPFSSYGAGTRHGIGGLNRPMYLASASGWVRALPGVAERLSVPGARILDLGCGTGWSTIALAEAFPEAEVQGVDLDRESVEEAKGNAAERGLSDRVTFACADAASFEAGDDRYELVCLFEALHDMADPVGVLRQVHGLLAPGGSVLVGDERVAESYAAPGDLLERLNYGFSTLHCLPATRAEEPQVEAGTVLRPSMVHEYALRAGYPEGSNTAAIEHDLWRFYHLRA</sequence>
<keyword evidence="2" id="KW-0808">Transferase</keyword>
<feature type="domain" description="Methyltransferase" evidence="1">
    <location>
        <begin position="174"/>
        <end position="284"/>
    </location>
</feature>
<dbReference type="Proteomes" id="UP000272400">
    <property type="component" value="Unassembled WGS sequence"/>
</dbReference>
<dbReference type="PANTHER" id="PTHR45128">
    <property type="entry name" value="METHYLTRANSFERASE TYPE 11"/>
    <property type="match status" value="1"/>
</dbReference>
<dbReference type="Gene3D" id="1.10.10.10">
    <property type="entry name" value="Winged helix-like DNA-binding domain superfamily/Winged helix DNA-binding domain"/>
    <property type="match status" value="1"/>
</dbReference>
<dbReference type="GO" id="GO:0032259">
    <property type="term" value="P:methylation"/>
    <property type="evidence" value="ECO:0007669"/>
    <property type="project" value="UniProtKB-KW"/>
</dbReference>
<comment type="caution">
    <text evidence="2">The sequence shown here is derived from an EMBL/GenBank/DDBJ whole genome shotgun (WGS) entry which is preliminary data.</text>
</comment>
<dbReference type="RefSeq" id="WP_123662015.1">
    <property type="nucleotide sequence ID" value="NZ_RJKE01000001.1"/>
</dbReference>
<accession>A0A3N1CP26</accession>
<name>A0A3N1CP26_9ACTN</name>
<dbReference type="Gene3D" id="3.40.50.150">
    <property type="entry name" value="Vaccinia Virus protein VP39"/>
    <property type="match status" value="1"/>
</dbReference>
<keyword evidence="2" id="KW-0489">Methyltransferase</keyword>
<evidence type="ECO:0000313" key="2">
    <source>
        <dbReference type="EMBL" id="ROO83076.1"/>
    </source>
</evidence>
<reference evidence="2 3" key="1">
    <citation type="submission" date="2018-11" db="EMBL/GenBank/DDBJ databases">
        <title>Sequencing the genomes of 1000 actinobacteria strains.</title>
        <authorList>
            <person name="Klenk H.-P."/>
        </authorList>
    </citation>
    <scope>NUCLEOTIDE SEQUENCE [LARGE SCALE GENOMIC DNA]</scope>
    <source>
        <strain evidence="2 3">DSM 44254</strain>
    </source>
</reference>
<dbReference type="OrthoDB" id="9801363at2"/>
<keyword evidence="3" id="KW-1185">Reference proteome</keyword>
<dbReference type="SUPFAM" id="SSF53335">
    <property type="entry name" value="S-adenosyl-L-methionine-dependent methyltransferases"/>
    <property type="match status" value="1"/>
</dbReference>
<organism evidence="2 3">
    <name type="scientific">Actinocorallia herbida</name>
    <dbReference type="NCBI Taxonomy" id="58109"/>
    <lineage>
        <taxon>Bacteria</taxon>
        <taxon>Bacillati</taxon>
        <taxon>Actinomycetota</taxon>
        <taxon>Actinomycetes</taxon>
        <taxon>Streptosporangiales</taxon>
        <taxon>Thermomonosporaceae</taxon>
        <taxon>Actinocorallia</taxon>
    </lineage>
</organism>
<evidence type="ECO:0000313" key="3">
    <source>
        <dbReference type="Proteomes" id="UP000272400"/>
    </source>
</evidence>
<dbReference type="EMBL" id="RJKE01000001">
    <property type="protein sequence ID" value="ROO83076.1"/>
    <property type="molecule type" value="Genomic_DNA"/>
</dbReference>
<dbReference type="AlphaFoldDB" id="A0A3N1CP26"/>
<dbReference type="CDD" id="cd02440">
    <property type="entry name" value="AdoMet_MTases"/>
    <property type="match status" value="1"/>
</dbReference>
<dbReference type="InterPro" id="IPR029063">
    <property type="entry name" value="SAM-dependent_MTases_sf"/>
</dbReference>
<dbReference type="InterPro" id="IPR036388">
    <property type="entry name" value="WH-like_DNA-bd_sf"/>
</dbReference>
<dbReference type="Pfam" id="PF13847">
    <property type="entry name" value="Methyltransf_31"/>
    <property type="match status" value="1"/>
</dbReference>
<dbReference type="InterPro" id="IPR025714">
    <property type="entry name" value="Methyltranfer_dom"/>
</dbReference>
<gene>
    <name evidence="2" type="ORF">EDD29_0565</name>
</gene>
<dbReference type="PANTHER" id="PTHR45128:SF2">
    <property type="entry name" value="METHYLTRANSFERASE DOMAIN-CONTAINING PROTEIN"/>
    <property type="match status" value="1"/>
</dbReference>
<protein>
    <submittedName>
        <fullName evidence="2">Methyltransferase family protein</fullName>
    </submittedName>
</protein>
<proteinExistence type="predicted"/>
<dbReference type="InterPro" id="IPR053173">
    <property type="entry name" value="SAM-binding_MTase"/>
</dbReference>
<dbReference type="GO" id="GO:0008168">
    <property type="term" value="F:methyltransferase activity"/>
    <property type="evidence" value="ECO:0007669"/>
    <property type="project" value="UniProtKB-KW"/>
</dbReference>
<evidence type="ECO:0000259" key="1">
    <source>
        <dbReference type="Pfam" id="PF13847"/>
    </source>
</evidence>